<dbReference type="PANTHER" id="PTHR13847:SF289">
    <property type="entry name" value="GLYCINE OXIDASE"/>
    <property type="match status" value="1"/>
</dbReference>
<dbReference type="UniPathway" id="UPA00060"/>
<dbReference type="OrthoDB" id="424974at2759"/>
<comment type="pathway">
    <text evidence="1">Cofactor biosynthesis; thiamine diphosphate biosynthesis.</text>
</comment>
<dbReference type="Pfam" id="PF01266">
    <property type="entry name" value="DAO"/>
    <property type="match status" value="1"/>
</dbReference>
<name>M2Y249_GALSU</name>
<organism evidence="6 7">
    <name type="scientific">Galdieria sulphuraria</name>
    <name type="common">Red alga</name>
    <dbReference type="NCBI Taxonomy" id="130081"/>
    <lineage>
        <taxon>Eukaryota</taxon>
        <taxon>Rhodophyta</taxon>
        <taxon>Bangiophyceae</taxon>
        <taxon>Galdieriales</taxon>
        <taxon>Galdieriaceae</taxon>
        <taxon>Galdieria</taxon>
    </lineage>
</organism>
<dbReference type="SUPFAM" id="SSF51905">
    <property type="entry name" value="FAD/NAD(P)-binding domain"/>
    <property type="match status" value="1"/>
</dbReference>
<keyword evidence="2" id="KW-0784">Thiamine biosynthesis</keyword>
<sequence>MEQYRSTRNCIFRRRNVFYSLNSCRHIQTSTKHSSDLIVIGGGLIGLSIAWEAAKLGAKITVVVGDGNASATVAAAGMLAPQGERLEQSALLKLCVSSRSLYPAFVEEVERTSGMSTDFSSSGFICPSFGDDAVSTWKPPIQGGHHQWLSKKELLLFEPLLSEEVVGGWWFPEDCHINNKKLYESLTVACKRIGVQFIYSFVANMIYSNNMLSKLQLSTGDVIAGERYVVANGCWLRKLIPLPVHPQKGQMISLCNENGLVPLQRVIYGEGGYIVPRKNGEIVLGATVEDNCLVDFKTSAGGIYTVLEETFKLIPSLSQLPLRDTWTGYRPTTPDLLPIFGKLWFENVSVCAGHHRNGILLAPISGKIASRVALDMSMDDIILESDIINAFSVQRFSHASASNWNKIQNVEDYNDMDEKGVTTEELKSLSSESQKLWKDLSKKQEIEDSSEVKLWQVGEDGQLIPIHYRQPPADLFNTKGYGDFTDQNFAISQTAQSNSSHLNGVLSEVERQYSSTKDSATTEWSQSTDAYLDISSGVGDDNYEREFRKAILANLHFQAPVSERTDLSPSSSLDKSLTNETCQSDQEEENGVEKGLEDDYNQWLKLYETVDTNQNIPC</sequence>
<dbReference type="OMA" id="PEDCHIN"/>
<reference evidence="7" key="1">
    <citation type="journal article" date="2013" name="Science">
        <title>Gene transfer from bacteria and archaea facilitated evolution of an extremophilic eukaryote.</title>
        <authorList>
            <person name="Schonknecht G."/>
            <person name="Chen W.H."/>
            <person name="Ternes C.M."/>
            <person name="Barbier G.G."/>
            <person name="Shrestha R.P."/>
            <person name="Stanke M."/>
            <person name="Brautigam A."/>
            <person name="Baker B.J."/>
            <person name="Banfield J.F."/>
            <person name="Garavito R.M."/>
            <person name="Carr K."/>
            <person name="Wilkerson C."/>
            <person name="Rensing S.A."/>
            <person name="Gagneul D."/>
            <person name="Dickenson N.E."/>
            <person name="Oesterhelt C."/>
            <person name="Lercher M.J."/>
            <person name="Weber A.P."/>
        </authorList>
    </citation>
    <scope>NUCLEOTIDE SEQUENCE [LARGE SCALE GENOMIC DNA]</scope>
    <source>
        <strain evidence="7">074W</strain>
    </source>
</reference>
<feature type="domain" description="FAD dependent oxidoreductase" evidence="5">
    <location>
        <begin position="36"/>
        <end position="370"/>
    </location>
</feature>
<gene>
    <name evidence="6" type="ORF">Gasu_26340</name>
</gene>
<dbReference type="NCBIfam" id="TIGR02352">
    <property type="entry name" value="thiamin_ThiO"/>
    <property type="match status" value="1"/>
</dbReference>
<feature type="compositionally biased region" description="Low complexity" evidence="4">
    <location>
        <begin position="567"/>
        <end position="576"/>
    </location>
</feature>
<evidence type="ECO:0000313" key="6">
    <source>
        <dbReference type="EMBL" id="EME30048.1"/>
    </source>
</evidence>
<evidence type="ECO:0000256" key="4">
    <source>
        <dbReference type="SAM" id="MobiDB-lite"/>
    </source>
</evidence>
<dbReference type="InterPro" id="IPR036188">
    <property type="entry name" value="FAD/NAD-bd_sf"/>
</dbReference>
<dbReference type="Gramene" id="EME30048">
    <property type="protein sequence ID" value="EME30048"/>
    <property type="gene ID" value="Gasu_26340"/>
</dbReference>
<dbReference type="AlphaFoldDB" id="M2Y249"/>
<keyword evidence="3 6" id="KW-0560">Oxidoreductase</keyword>
<dbReference type="GO" id="GO:0009229">
    <property type="term" value="P:thiamine diphosphate biosynthetic process"/>
    <property type="evidence" value="ECO:0007669"/>
    <property type="project" value="UniProtKB-UniPathway"/>
</dbReference>
<dbReference type="Proteomes" id="UP000030680">
    <property type="component" value="Unassembled WGS sequence"/>
</dbReference>
<evidence type="ECO:0000256" key="3">
    <source>
        <dbReference type="ARBA" id="ARBA00023002"/>
    </source>
</evidence>
<dbReference type="GeneID" id="17088807"/>
<dbReference type="SUPFAM" id="SSF54373">
    <property type="entry name" value="FAD-linked reductases, C-terminal domain"/>
    <property type="match status" value="1"/>
</dbReference>
<protein>
    <submittedName>
        <fullName evidence="6">Glycine oxidase ThiO</fullName>
        <ecNumber evidence="6">1.4.3.19</ecNumber>
    </submittedName>
</protein>
<dbReference type="InterPro" id="IPR006076">
    <property type="entry name" value="FAD-dep_OxRdtase"/>
</dbReference>
<dbReference type="Gene3D" id="3.30.9.10">
    <property type="entry name" value="D-Amino Acid Oxidase, subunit A, domain 2"/>
    <property type="match status" value="1"/>
</dbReference>
<dbReference type="GO" id="GO:0050660">
    <property type="term" value="F:flavin adenine dinucleotide binding"/>
    <property type="evidence" value="ECO:0007669"/>
    <property type="project" value="InterPro"/>
</dbReference>
<dbReference type="Gene3D" id="3.50.50.60">
    <property type="entry name" value="FAD/NAD(P)-binding domain"/>
    <property type="match status" value="1"/>
</dbReference>
<evidence type="ECO:0000256" key="1">
    <source>
        <dbReference type="ARBA" id="ARBA00004948"/>
    </source>
</evidence>
<evidence type="ECO:0000259" key="5">
    <source>
        <dbReference type="Pfam" id="PF01266"/>
    </source>
</evidence>
<dbReference type="GO" id="GO:0009228">
    <property type="term" value="P:thiamine biosynthetic process"/>
    <property type="evidence" value="ECO:0007669"/>
    <property type="project" value="UniProtKB-KW"/>
</dbReference>
<feature type="region of interest" description="Disordered" evidence="4">
    <location>
        <begin position="563"/>
        <end position="595"/>
    </location>
</feature>
<dbReference type="EC" id="1.4.3.19" evidence="6"/>
<dbReference type="STRING" id="130081.M2Y249"/>
<dbReference type="InterPro" id="IPR012727">
    <property type="entry name" value="Gly_oxidase_ThiO"/>
</dbReference>
<dbReference type="RefSeq" id="XP_005706568.1">
    <property type="nucleotide sequence ID" value="XM_005706511.1"/>
</dbReference>
<dbReference type="PANTHER" id="PTHR13847">
    <property type="entry name" value="SARCOSINE DEHYDROGENASE-RELATED"/>
    <property type="match status" value="1"/>
</dbReference>
<keyword evidence="7" id="KW-1185">Reference proteome</keyword>
<dbReference type="KEGG" id="gsl:Gasu_26340"/>
<dbReference type="GO" id="GO:0005737">
    <property type="term" value="C:cytoplasm"/>
    <property type="evidence" value="ECO:0007669"/>
    <property type="project" value="TreeGrafter"/>
</dbReference>
<dbReference type="GO" id="GO:0043799">
    <property type="term" value="F:glycine oxidase activity"/>
    <property type="evidence" value="ECO:0007669"/>
    <property type="project" value="UniProtKB-EC"/>
</dbReference>
<proteinExistence type="predicted"/>
<evidence type="ECO:0000256" key="2">
    <source>
        <dbReference type="ARBA" id="ARBA00022977"/>
    </source>
</evidence>
<dbReference type="EMBL" id="KB454503">
    <property type="protein sequence ID" value="EME30048.1"/>
    <property type="molecule type" value="Genomic_DNA"/>
</dbReference>
<accession>M2Y249</accession>
<evidence type="ECO:0000313" key="7">
    <source>
        <dbReference type="Proteomes" id="UP000030680"/>
    </source>
</evidence>